<keyword evidence="10" id="KW-1185">Reference proteome</keyword>
<evidence type="ECO:0000256" key="4">
    <source>
        <dbReference type="ARBA" id="ARBA00022840"/>
    </source>
</evidence>
<dbReference type="PANTHER" id="PTHR42781">
    <property type="entry name" value="SPERMIDINE/PUTRESCINE IMPORT ATP-BINDING PROTEIN POTA"/>
    <property type="match status" value="1"/>
</dbReference>
<dbReference type="InterPro" id="IPR017871">
    <property type="entry name" value="ABC_transporter-like_CS"/>
</dbReference>
<keyword evidence="6 7" id="KW-0472">Membrane</keyword>
<evidence type="ECO:0000256" key="5">
    <source>
        <dbReference type="ARBA" id="ARBA00022967"/>
    </source>
</evidence>
<dbReference type="SUPFAM" id="SSF52540">
    <property type="entry name" value="P-loop containing nucleoside triphosphate hydrolases"/>
    <property type="match status" value="1"/>
</dbReference>
<dbReference type="GO" id="GO:0016887">
    <property type="term" value="F:ATP hydrolysis activity"/>
    <property type="evidence" value="ECO:0007669"/>
    <property type="project" value="InterPro"/>
</dbReference>
<feature type="domain" description="ABC transporter" evidence="8">
    <location>
        <begin position="7"/>
        <end position="237"/>
    </location>
</feature>
<evidence type="ECO:0000256" key="1">
    <source>
        <dbReference type="ARBA" id="ARBA00022448"/>
    </source>
</evidence>
<dbReference type="InterPro" id="IPR005893">
    <property type="entry name" value="PotA-like"/>
</dbReference>
<comment type="subunit">
    <text evidence="7">The complex is composed of two ATP-binding proteins (PotA), two transmembrane proteins (PotB and PotC) and a solute-binding protein (PotD).</text>
</comment>
<keyword evidence="1 7" id="KW-0813">Transport</keyword>
<dbReference type="SUPFAM" id="SSF50331">
    <property type="entry name" value="MOP-like"/>
    <property type="match status" value="1"/>
</dbReference>
<dbReference type="KEGG" id="pkc:PKB_2187"/>
<organism evidence="9 10">
    <name type="scientific">Pseudomonas knackmussii (strain DSM 6978 / CCUG 54928 / LMG 23759 / B13)</name>
    <dbReference type="NCBI Taxonomy" id="1301098"/>
    <lineage>
        <taxon>Bacteria</taxon>
        <taxon>Pseudomonadati</taxon>
        <taxon>Pseudomonadota</taxon>
        <taxon>Gammaproteobacteria</taxon>
        <taxon>Pseudomonadales</taxon>
        <taxon>Pseudomonadaceae</taxon>
        <taxon>Pseudomonas</taxon>
    </lineage>
</organism>
<evidence type="ECO:0000313" key="9">
    <source>
        <dbReference type="EMBL" id="CDF83534.1"/>
    </source>
</evidence>
<evidence type="ECO:0000256" key="3">
    <source>
        <dbReference type="ARBA" id="ARBA00022741"/>
    </source>
</evidence>
<accession>A0A024HFZ7</accession>
<dbReference type="PROSITE" id="PS00211">
    <property type="entry name" value="ABC_TRANSPORTER_1"/>
    <property type="match status" value="1"/>
</dbReference>
<dbReference type="Gene3D" id="3.40.50.300">
    <property type="entry name" value="P-loop containing nucleotide triphosphate hydrolases"/>
    <property type="match status" value="1"/>
</dbReference>
<reference evidence="9 10" key="1">
    <citation type="submission" date="2013-03" db="EMBL/GenBank/DDBJ databases">
        <authorList>
            <person name="Linke B."/>
        </authorList>
    </citation>
    <scope>NUCLEOTIDE SEQUENCE [LARGE SCALE GENOMIC DNA]</scope>
    <source>
        <strain evidence="9 10">B13</strain>
    </source>
</reference>
<keyword evidence="9" id="KW-0378">Hydrolase</keyword>
<dbReference type="InterPro" id="IPR003439">
    <property type="entry name" value="ABC_transporter-like_ATP-bd"/>
</dbReference>
<dbReference type="GO" id="GO:0015697">
    <property type="term" value="P:quaternary ammonium group transport"/>
    <property type="evidence" value="ECO:0007669"/>
    <property type="project" value="UniProtKB-ARBA"/>
</dbReference>
<evidence type="ECO:0000313" key="10">
    <source>
        <dbReference type="Proteomes" id="UP000025241"/>
    </source>
</evidence>
<dbReference type="PROSITE" id="PS50893">
    <property type="entry name" value="ABC_TRANSPORTER_2"/>
    <property type="match status" value="1"/>
</dbReference>
<dbReference type="InterPro" id="IPR003593">
    <property type="entry name" value="AAA+_ATPase"/>
</dbReference>
<dbReference type="FunFam" id="3.40.50.300:FF:000425">
    <property type="entry name" value="Probable ABC transporter, ATP-binding subunit"/>
    <property type="match status" value="1"/>
</dbReference>
<keyword evidence="3 7" id="KW-0547">Nucleotide-binding</keyword>
<protein>
    <recommendedName>
        <fullName evidence="7">Spermidine/putrescine import ATP-binding protein PotA</fullName>
        <ecNumber evidence="7">7.6.2.11</ecNumber>
    </recommendedName>
</protein>
<dbReference type="eggNOG" id="COG3842">
    <property type="taxonomic scope" value="Bacteria"/>
</dbReference>
<gene>
    <name evidence="9" type="primary">pota13</name>
    <name evidence="7" type="synonym">potA</name>
    <name evidence="9" type="ORF">PKB_2187</name>
</gene>
<dbReference type="InterPro" id="IPR027417">
    <property type="entry name" value="P-loop_NTPase"/>
</dbReference>
<dbReference type="GO" id="GO:0043190">
    <property type="term" value="C:ATP-binding cassette (ABC) transporter complex"/>
    <property type="evidence" value="ECO:0007669"/>
    <property type="project" value="InterPro"/>
</dbReference>
<evidence type="ECO:0000256" key="6">
    <source>
        <dbReference type="ARBA" id="ARBA00023136"/>
    </source>
</evidence>
<dbReference type="EC" id="7.6.2.11" evidence="7"/>
<dbReference type="Gene3D" id="2.40.50.100">
    <property type="match status" value="1"/>
</dbReference>
<dbReference type="GO" id="GO:0005524">
    <property type="term" value="F:ATP binding"/>
    <property type="evidence" value="ECO:0007669"/>
    <property type="project" value="UniProtKB-KW"/>
</dbReference>
<dbReference type="InterPro" id="IPR013611">
    <property type="entry name" value="Transp-assoc_OB_typ2"/>
</dbReference>
<evidence type="ECO:0000256" key="7">
    <source>
        <dbReference type="RuleBase" id="RU364083"/>
    </source>
</evidence>
<dbReference type="Proteomes" id="UP000025241">
    <property type="component" value="Chromosome I"/>
</dbReference>
<evidence type="ECO:0000259" key="8">
    <source>
        <dbReference type="PROSITE" id="PS50893"/>
    </source>
</evidence>
<dbReference type="GO" id="GO:0015417">
    <property type="term" value="F:ABC-type polyamine transporter activity"/>
    <property type="evidence" value="ECO:0007669"/>
    <property type="project" value="UniProtKB-EC"/>
</dbReference>
<name>A0A024HFZ7_PSEKB</name>
<sequence>MQQQTQLRAIDIGKRYGDFHALSDVSIDIQQGEFLTLLGPSGSGKTTFLMILAGFQDPSSGRLEALGADITRRPAEKRNFGMVFQGYALFPHMTIDENVAFPLKIRGMKAEERNRRVRRMLEVVGLGEHLGKRPGELSGGQQQRVAIARALVFEPDLLLLDEPLSALDKNLREQLQQELQRIHRQVGTTFVFVTHDQNEALALSTRIAIFNRGRLAQIDTPHAIYNQPSNRFVAEFLGKMNLFPLSQVGRAGELACGHFGDAKLHAEFSPALDAAAPLLAVRPEHMQLHDAPPSLSGHNVVQAVLTSKTYQGASTELGLATAAEGALPMSLAVHAEHRAANLDHGSRVWLSWPIEKSLLLA</sequence>
<keyword evidence="2 7" id="KW-1003">Cell membrane</keyword>
<dbReference type="InterPro" id="IPR050093">
    <property type="entry name" value="ABC_SmlMolc_Importer"/>
</dbReference>
<dbReference type="RefSeq" id="WP_043251595.1">
    <property type="nucleotide sequence ID" value="NZ_HG322950.1"/>
</dbReference>
<evidence type="ECO:0000256" key="2">
    <source>
        <dbReference type="ARBA" id="ARBA00022475"/>
    </source>
</evidence>
<dbReference type="OrthoDB" id="9802264at2"/>
<dbReference type="Pfam" id="PF00005">
    <property type="entry name" value="ABC_tran"/>
    <property type="match status" value="1"/>
</dbReference>
<dbReference type="AlphaFoldDB" id="A0A024HFZ7"/>
<dbReference type="STRING" id="1301098.PKB_2187"/>
<comment type="function">
    <text evidence="7">Part of the ABC transporter complex PotABCD involved in spermidine/putrescine import. Responsible for energy coupling to the transport system.</text>
</comment>
<reference evidence="9 10" key="2">
    <citation type="submission" date="2014-05" db="EMBL/GenBank/DDBJ databases">
        <title>Genome sequence of the 3-chlorobenzoate degrading bacterium Pseudomonas knackmussii B13 shows multiple evidence for horizontal gene transfer.</title>
        <authorList>
            <person name="Miyazaki R."/>
            <person name="Bertelli C."/>
            <person name="Falquet L."/>
            <person name="Robinson-Rechavi M."/>
            <person name="Gharib W."/>
            <person name="Roy S."/>
            <person name="Van der Meer J.R."/>
        </authorList>
    </citation>
    <scope>NUCLEOTIDE SEQUENCE [LARGE SCALE GENOMIC DNA]</scope>
    <source>
        <strain evidence="9 10">B13</strain>
    </source>
</reference>
<comment type="similarity">
    <text evidence="7">Belongs to the ABC transporter superfamily. Spermidine/putrescine importer (TC 3.A.1.11.1) family.</text>
</comment>
<dbReference type="HOGENOM" id="CLU_000604_1_1_6"/>
<dbReference type="EMBL" id="HG322950">
    <property type="protein sequence ID" value="CDF83534.1"/>
    <property type="molecule type" value="Genomic_DNA"/>
</dbReference>
<keyword evidence="5 7" id="KW-1278">Translocase</keyword>
<dbReference type="InterPro" id="IPR008995">
    <property type="entry name" value="Mo/tungstate-bd_C_term_dom"/>
</dbReference>
<dbReference type="Pfam" id="PF08402">
    <property type="entry name" value="TOBE_2"/>
    <property type="match status" value="1"/>
</dbReference>
<dbReference type="SMART" id="SM00382">
    <property type="entry name" value="AAA"/>
    <property type="match status" value="1"/>
</dbReference>
<comment type="catalytic activity">
    <reaction evidence="7">
        <text>ATP + H2O + polyamine-[polyamine-binding protein]Side 1 = ADP + phosphate + polyamineSide 2 + [polyamine-binding protein]Side 1.</text>
        <dbReference type="EC" id="7.6.2.11"/>
    </reaction>
</comment>
<proteinExistence type="inferred from homology"/>
<keyword evidence="4 7" id="KW-0067">ATP-binding</keyword>
<dbReference type="NCBIfam" id="TIGR01187">
    <property type="entry name" value="potA"/>
    <property type="match status" value="1"/>
</dbReference>
<dbReference type="PANTHER" id="PTHR42781:SF4">
    <property type="entry name" value="SPERMIDINE_PUTRESCINE IMPORT ATP-BINDING PROTEIN POTA"/>
    <property type="match status" value="1"/>
</dbReference>
<dbReference type="PATRIC" id="fig|1301098.3.peg.2181"/>